<sequence length="125" mass="13900">MFRRLTTFTLITMSLTGTAVYAAQHDHDTLFSRDNAVMAAAAVETVNTYCVELGSMTSEYSTKNATMIRETIEGLSSEVLHEAYTFSEDDEIYLQGVALGKKLIQEAEHKGHVNQMCVQPEETTL</sequence>
<protein>
    <submittedName>
        <fullName evidence="2">Uncharacterized protein</fullName>
    </submittedName>
</protein>
<keyword evidence="1" id="KW-0732">Signal</keyword>
<evidence type="ECO:0000313" key="2">
    <source>
        <dbReference type="EMBL" id="XCD18618.1"/>
    </source>
</evidence>
<accession>A0AAU8BQV0</accession>
<evidence type="ECO:0000256" key="1">
    <source>
        <dbReference type="SAM" id="SignalP"/>
    </source>
</evidence>
<dbReference type="EMBL" id="CP115921">
    <property type="protein sequence ID" value="XCD18618.1"/>
    <property type="molecule type" value="Genomic_DNA"/>
</dbReference>
<feature type="signal peptide" evidence="1">
    <location>
        <begin position="1"/>
        <end position="22"/>
    </location>
</feature>
<proteinExistence type="predicted"/>
<feature type="chain" id="PRO_5044009144" evidence="1">
    <location>
        <begin position="23"/>
        <end position="125"/>
    </location>
</feature>
<dbReference type="KEGG" id="vck:PG915_17820"/>
<dbReference type="RefSeq" id="WP_353499763.1">
    <property type="nucleotide sequence ID" value="NZ_CP115921.1"/>
</dbReference>
<reference evidence="2" key="1">
    <citation type="submission" date="2023-01" db="EMBL/GenBank/DDBJ databases">
        <title>Vibrio sp. CB1-14 genome sequencing.</title>
        <authorList>
            <person name="Otstavnykh N."/>
            <person name="Isaeva M."/>
            <person name="Meleshko D."/>
        </authorList>
    </citation>
    <scope>NUCLEOTIDE SEQUENCE</scope>
    <source>
        <strain evidence="2">CB1-14</strain>
    </source>
</reference>
<name>A0AAU8BQV0_9VIBR</name>
<dbReference type="AlphaFoldDB" id="A0AAU8BQV0"/>
<organism evidence="2">
    <name type="scientific">Vibrio chaetopteri</name>
    <dbReference type="NCBI Taxonomy" id="3016528"/>
    <lineage>
        <taxon>Bacteria</taxon>
        <taxon>Pseudomonadati</taxon>
        <taxon>Pseudomonadota</taxon>
        <taxon>Gammaproteobacteria</taxon>
        <taxon>Vibrionales</taxon>
        <taxon>Vibrionaceae</taxon>
        <taxon>Vibrio</taxon>
    </lineage>
</organism>
<gene>
    <name evidence="2" type="ORF">PG915_17820</name>
</gene>